<dbReference type="Pfam" id="PF11745">
    <property type="entry name" value="DUF3304"/>
    <property type="match status" value="1"/>
</dbReference>
<accession>A0ABT2E8H1</accession>
<dbReference type="EMBL" id="JAJISC010000001">
    <property type="protein sequence ID" value="MCS2607874.1"/>
    <property type="molecule type" value="Genomic_DNA"/>
</dbReference>
<gene>
    <name evidence="2" type="ORF">LLY24_00880</name>
</gene>
<feature type="transmembrane region" description="Helical" evidence="1">
    <location>
        <begin position="12"/>
        <end position="34"/>
    </location>
</feature>
<keyword evidence="1" id="KW-0472">Membrane</keyword>
<dbReference type="RefSeq" id="WP_259034382.1">
    <property type="nucleotide sequence ID" value="NZ_JAJISC010000001.1"/>
</dbReference>
<protein>
    <submittedName>
        <fullName evidence="2">DUF3304 domain-containing protein</fullName>
    </submittedName>
</protein>
<proteinExistence type="predicted"/>
<keyword evidence="3" id="KW-1185">Reference proteome</keyword>
<sequence length="194" mass="23121">MIYSYVRRYISLIPFWIWTTIFGIFIAFSIWLIFHAPKFTLVGHNHTHNPVVTYWVHDNWGGNKRLNEKDWDDIGRQQHIKGNWDGWHGMTCCWSFRSDSAEILWYVDVTTKEEYEEYEKIQQTDTSMALLTLRPPHNEEEHTAEVTIPERSGEDRYLHVHFLPDNEVKLGWSPNLVSPYAHLPKSLNVTRYQE</sequence>
<keyword evidence="1" id="KW-1133">Transmembrane helix</keyword>
<dbReference type="Proteomes" id="UP001165542">
    <property type="component" value="Unassembled WGS sequence"/>
</dbReference>
<comment type="caution">
    <text evidence="2">The sequence shown here is derived from an EMBL/GenBank/DDBJ whole genome shotgun (WGS) entry which is preliminary data.</text>
</comment>
<organism evidence="2 3">
    <name type="scientific">Halomonas dongshanensis</name>
    <dbReference type="NCBI Taxonomy" id="2890835"/>
    <lineage>
        <taxon>Bacteria</taxon>
        <taxon>Pseudomonadati</taxon>
        <taxon>Pseudomonadota</taxon>
        <taxon>Gammaproteobacteria</taxon>
        <taxon>Oceanospirillales</taxon>
        <taxon>Halomonadaceae</taxon>
        <taxon>Halomonas</taxon>
    </lineage>
</organism>
<dbReference type="InterPro" id="IPR021733">
    <property type="entry name" value="DUF3304"/>
</dbReference>
<name>A0ABT2E8H1_9GAMM</name>
<evidence type="ECO:0000313" key="3">
    <source>
        <dbReference type="Proteomes" id="UP001165542"/>
    </source>
</evidence>
<evidence type="ECO:0000313" key="2">
    <source>
        <dbReference type="EMBL" id="MCS2607874.1"/>
    </source>
</evidence>
<keyword evidence="1" id="KW-0812">Transmembrane</keyword>
<reference evidence="2" key="1">
    <citation type="submission" date="2021-11" db="EMBL/GenBank/DDBJ databases">
        <title>Halomonas sp., isolated from a coastal aquaculture zone in Dongshan Bay.</title>
        <authorList>
            <person name="Lin W."/>
        </authorList>
    </citation>
    <scope>NUCLEOTIDE SEQUENCE</scope>
    <source>
        <strain evidence="2">Yzlin-01</strain>
    </source>
</reference>
<evidence type="ECO:0000256" key="1">
    <source>
        <dbReference type="SAM" id="Phobius"/>
    </source>
</evidence>